<keyword evidence="1" id="KW-0560">Oxidoreductase</keyword>
<organism evidence="6 7">
    <name type="scientific">Tanticharoenia sakaeratensis NBRC 103193</name>
    <dbReference type="NCBI Taxonomy" id="1231623"/>
    <lineage>
        <taxon>Bacteria</taxon>
        <taxon>Pseudomonadati</taxon>
        <taxon>Pseudomonadota</taxon>
        <taxon>Alphaproteobacteria</taxon>
        <taxon>Acetobacterales</taxon>
        <taxon>Acetobacteraceae</taxon>
        <taxon>Tanticharoenia</taxon>
    </lineage>
</organism>
<comment type="caution">
    <text evidence="6">The sequence shown here is derived from an EMBL/GenBank/DDBJ whole genome shotgun (WGS) entry which is preliminary data.</text>
</comment>
<feature type="domain" description="6-phosphogluconate dehydrogenase NADP-binding" evidence="4">
    <location>
        <begin position="2"/>
        <end position="157"/>
    </location>
</feature>
<keyword evidence="2" id="KW-0520">NAD</keyword>
<dbReference type="PANTHER" id="PTHR43060:SF15">
    <property type="entry name" value="3-HYDROXYISOBUTYRATE DEHYDROGENASE-LIKE 1, MITOCHONDRIAL-RELATED"/>
    <property type="match status" value="1"/>
</dbReference>
<dbReference type="InterPro" id="IPR008927">
    <property type="entry name" value="6-PGluconate_DH-like_C_sf"/>
</dbReference>
<protein>
    <submittedName>
        <fullName evidence="6">2-hydroxy-3-oxopropionate reductase</fullName>
    </submittedName>
</protein>
<proteinExistence type="predicted"/>
<dbReference type="InterPro" id="IPR036291">
    <property type="entry name" value="NAD(P)-bd_dom_sf"/>
</dbReference>
<dbReference type="PANTHER" id="PTHR43060">
    <property type="entry name" value="3-HYDROXYISOBUTYRATE DEHYDROGENASE-LIKE 1, MITOCHONDRIAL-RELATED"/>
    <property type="match status" value="1"/>
</dbReference>
<dbReference type="InterPro" id="IPR013328">
    <property type="entry name" value="6PGD_dom2"/>
</dbReference>
<feature type="active site" evidence="3">
    <location>
        <position position="169"/>
    </location>
</feature>
<dbReference type="GO" id="GO:0016491">
    <property type="term" value="F:oxidoreductase activity"/>
    <property type="evidence" value="ECO:0007669"/>
    <property type="project" value="UniProtKB-KW"/>
</dbReference>
<gene>
    <name evidence="6" type="ORF">Tasa_028_022</name>
</gene>
<dbReference type="Proteomes" id="UP000032679">
    <property type="component" value="Unassembled WGS sequence"/>
</dbReference>
<dbReference type="SUPFAM" id="SSF51735">
    <property type="entry name" value="NAD(P)-binding Rossmann-fold domains"/>
    <property type="match status" value="1"/>
</dbReference>
<dbReference type="Pfam" id="PF14833">
    <property type="entry name" value="NAD_binding_11"/>
    <property type="match status" value="1"/>
</dbReference>
<evidence type="ECO:0000259" key="4">
    <source>
        <dbReference type="Pfam" id="PF03446"/>
    </source>
</evidence>
<dbReference type="InterPro" id="IPR006115">
    <property type="entry name" value="6PGDH_NADP-bd"/>
</dbReference>
<dbReference type="EMBL" id="BALE01000028">
    <property type="protein sequence ID" value="GAN54655.1"/>
    <property type="molecule type" value="Genomic_DNA"/>
</dbReference>
<dbReference type="GO" id="GO:0050661">
    <property type="term" value="F:NADP binding"/>
    <property type="evidence" value="ECO:0007669"/>
    <property type="project" value="InterPro"/>
</dbReference>
<dbReference type="RefSeq" id="WP_199484092.1">
    <property type="nucleotide sequence ID" value="NZ_BALE01000028.1"/>
</dbReference>
<evidence type="ECO:0000313" key="7">
    <source>
        <dbReference type="Proteomes" id="UP000032679"/>
    </source>
</evidence>
<dbReference type="Pfam" id="PF03446">
    <property type="entry name" value="NAD_binding_2"/>
    <property type="match status" value="1"/>
</dbReference>
<reference evidence="6 7" key="1">
    <citation type="submission" date="2012-10" db="EMBL/GenBank/DDBJ databases">
        <title>Genome sequencing of Tanticharoenia sakaeratensis NBRC 103193.</title>
        <authorList>
            <person name="Azuma Y."/>
            <person name="Hadano H."/>
            <person name="Hirakawa H."/>
            <person name="Matsushita K."/>
        </authorList>
    </citation>
    <scope>NUCLEOTIDE SEQUENCE [LARGE SCALE GENOMIC DNA]</scope>
    <source>
        <strain evidence="6 7">NBRC 103193</strain>
    </source>
</reference>
<dbReference type="InterPro" id="IPR029154">
    <property type="entry name" value="HIBADH-like_NADP-bd"/>
</dbReference>
<dbReference type="GO" id="GO:0051287">
    <property type="term" value="F:NAD binding"/>
    <property type="evidence" value="ECO:0007669"/>
    <property type="project" value="InterPro"/>
</dbReference>
<evidence type="ECO:0000256" key="3">
    <source>
        <dbReference type="PIRSR" id="PIRSR000103-1"/>
    </source>
</evidence>
<name>A0A0D6MMK5_9PROT</name>
<dbReference type="SUPFAM" id="SSF48179">
    <property type="entry name" value="6-phosphogluconate dehydrogenase C-terminal domain-like"/>
    <property type="match status" value="1"/>
</dbReference>
<dbReference type="Gene3D" id="3.40.50.720">
    <property type="entry name" value="NAD(P)-binding Rossmann-like Domain"/>
    <property type="match status" value="1"/>
</dbReference>
<evidence type="ECO:0000256" key="1">
    <source>
        <dbReference type="ARBA" id="ARBA00023002"/>
    </source>
</evidence>
<feature type="domain" description="3-hydroxyisobutyrate dehydrogenase-like NAD-binding" evidence="5">
    <location>
        <begin position="163"/>
        <end position="281"/>
    </location>
</feature>
<evidence type="ECO:0000313" key="6">
    <source>
        <dbReference type="EMBL" id="GAN54655.1"/>
    </source>
</evidence>
<keyword evidence="7" id="KW-1185">Reference proteome</keyword>
<dbReference type="PIRSF" id="PIRSF000103">
    <property type="entry name" value="HIBADH"/>
    <property type="match status" value="1"/>
</dbReference>
<sequence>MRIGFLGTGLMGAPMARRLAGAGFAVSAWNRSREKATALADAGIAAVDQLAEVARDARAVIGMLSSDDACRDVLLGDGGVLAAMAPGSILIVMSSISVPMARELADAAAARGVACLDAPVSGGVAGAEAGTLAIMVGGDAAVFEDARDILRPMGRPVRIGPVGTGALAKLANQMIVAGTIALVAEAFVLAEQGGADPARLREALAGGFADSIILQRQGQRMIVGDFVPGGPAKYQIKDSGAALALAGEVGLDLPVARLVDGLFRELVAAGDGELDHSALIRQVRRRNGLG</sequence>
<dbReference type="InterPro" id="IPR015815">
    <property type="entry name" value="HIBADH-related"/>
</dbReference>
<evidence type="ECO:0000259" key="5">
    <source>
        <dbReference type="Pfam" id="PF14833"/>
    </source>
</evidence>
<dbReference type="AlphaFoldDB" id="A0A0D6MMK5"/>
<dbReference type="Gene3D" id="1.10.1040.10">
    <property type="entry name" value="N-(1-d-carboxylethyl)-l-norvaline Dehydrogenase, domain 2"/>
    <property type="match status" value="1"/>
</dbReference>
<evidence type="ECO:0000256" key="2">
    <source>
        <dbReference type="ARBA" id="ARBA00023027"/>
    </source>
</evidence>
<dbReference type="STRING" id="1231623.Tasa_028_022"/>
<accession>A0A0D6MMK5</accession>